<dbReference type="SUPFAM" id="SSF52096">
    <property type="entry name" value="ClpP/crotonase"/>
    <property type="match status" value="1"/>
</dbReference>
<dbReference type="Proteomes" id="UP001428817">
    <property type="component" value="Unassembled WGS sequence"/>
</dbReference>
<name>A0ABP9PPF0_9PSEU</name>
<sequence length="260" mass="27286">MSGAQRVAVLEVLDEGAVKIVRMSRPQARNAVNTELHTELTEVWGRLAADSATRAVLLCGAGGVFSAGGDAEWLHRVATDQVERARSLDEARRLAGEMLRFPLPVVAAVQGPAVGLGASLASLCDLVIMGESAFFADPHVALGVVAGDGAVATWPFLMSMMRAKEFIYTGARIDAATAVSLGLACRAVPDDQVMAEATALAHRLAELPATALRATKRALNIRLERAAIGVLDYACAAEAETFTLPEIQAKVAAIRARSVG</sequence>
<dbReference type="Pfam" id="PF00378">
    <property type="entry name" value="ECH_1"/>
    <property type="match status" value="1"/>
</dbReference>
<evidence type="ECO:0000313" key="1">
    <source>
        <dbReference type="EMBL" id="GAA5149938.1"/>
    </source>
</evidence>
<evidence type="ECO:0000313" key="2">
    <source>
        <dbReference type="Proteomes" id="UP001428817"/>
    </source>
</evidence>
<comment type="caution">
    <text evidence="1">The sequence shown here is derived from an EMBL/GenBank/DDBJ whole genome shotgun (WGS) entry which is preliminary data.</text>
</comment>
<dbReference type="InterPro" id="IPR029045">
    <property type="entry name" value="ClpP/crotonase-like_dom_sf"/>
</dbReference>
<reference evidence="2" key="1">
    <citation type="journal article" date="2019" name="Int. J. Syst. Evol. Microbiol.">
        <title>The Global Catalogue of Microorganisms (GCM) 10K type strain sequencing project: providing services to taxonomists for standard genome sequencing and annotation.</title>
        <authorList>
            <consortium name="The Broad Institute Genomics Platform"/>
            <consortium name="The Broad Institute Genome Sequencing Center for Infectious Disease"/>
            <person name="Wu L."/>
            <person name="Ma J."/>
        </authorList>
    </citation>
    <scope>NUCLEOTIDE SEQUENCE [LARGE SCALE GENOMIC DNA]</scope>
    <source>
        <strain evidence="2">JCM 18303</strain>
    </source>
</reference>
<dbReference type="Gene3D" id="3.90.226.10">
    <property type="entry name" value="2-enoyl-CoA Hydratase, Chain A, domain 1"/>
    <property type="match status" value="1"/>
</dbReference>
<dbReference type="InterPro" id="IPR001753">
    <property type="entry name" value="Enoyl-CoA_hydra/iso"/>
</dbReference>
<proteinExistence type="predicted"/>
<keyword evidence="2" id="KW-1185">Reference proteome</keyword>
<dbReference type="PANTHER" id="PTHR43459:SF3">
    <property type="entry name" value="ENOYL-COA HYDRATASE ECHA15 (ENOYL HYDRASE) (UNSATURATED ACYL-COA HYDRATASE) (CROTONASE)-RELATED"/>
    <property type="match status" value="1"/>
</dbReference>
<accession>A0ABP9PPF0</accession>
<dbReference type="CDD" id="cd06558">
    <property type="entry name" value="crotonase-like"/>
    <property type="match status" value="1"/>
</dbReference>
<dbReference type="PANTHER" id="PTHR43459">
    <property type="entry name" value="ENOYL-COA HYDRATASE"/>
    <property type="match status" value="1"/>
</dbReference>
<protein>
    <submittedName>
        <fullName evidence="1">Enoyl-CoA hydratase/isomerase family protein</fullName>
    </submittedName>
</protein>
<organism evidence="1 2">
    <name type="scientific">Pseudonocardia eucalypti</name>
    <dbReference type="NCBI Taxonomy" id="648755"/>
    <lineage>
        <taxon>Bacteria</taxon>
        <taxon>Bacillati</taxon>
        <taxon>Actinomycetota</taxon>
        <taxon>Actinomycetes</taxon>
        <taxon>Pseudonocardiales</taxon>
        <taxon>Pseudonocardiaceae</taxon>
        <taxon>Pseudonocardia</taxon>
    </lineage>
</organism>
<dbReference type="EMBL" id="BAABJP010000005">
    <property type="protein sequence ID" value="GAA5149938.1"/>
    <property type="molecule type" value="Genomic_DNA"/>
</dbReference>
<dbReference type="RefSeq" id="WP_221497710.1">
    <property type="nucleotide sequence ID" value="NZ_BAABJP010000005.1"/>
</dbReference>
<gene>
    <name evidence="1" type="ORF">GCM10023321_14580</name>
</gene>